<feature type="transmembrane region" description="Helical" evidence="1">
    <location>
        <begin position="156"/>
        <end position="180"/>
    </location>
</feature>
<dbReference type="NCBIfam" id="TIGR02206">
    <property type="entry name" value="intg_mem_TP0381"/>
    <property type="match status" value="1"/>
</dbReference>
<gene>
    <name evidence="2" type="ORF">E6C55_09600</name>
</gene>
<protein>
    <submittedName>
        <fullName evidence="2">TIGR02206 family membrane protein</fullName>
    </submittedName>
</protein>
<keyword evidence="1" id="KW-1133">Transmembrane helix</keyword>
<feature type="transmembrane region" description="Helical" evidence="1">
    <location>
        <begin position="200"/>
        <end position="219"/>
    </location>
</feature>
<comment type="caution">
    <text evidence="2">The sequence shown here is derived from an EMBL/GenBank/DDBJ whole genome shotgun (WGS) entry which is preliminary data.</text>
</comment>
<dbReference type="AlphaFoldDB" id="A0A4V3WFL0"/>
<feature type="transmembrane region" description="Helical" evidence="1">
    <location>
        <begin position="43"/>
        <end position="61"/>
    </location>
</feature>
<dbReference type="RefSeq" id="WP_136369571.1">
    <property type="nucleotide sequence ID" value="NZ_SSOB01000010.1"/>
</dbReference>
<feature type="transmembrane region" description="Helical" evidence="1">
    <location>
        <begin position="12"/>
        <end position="31"/>
    </location>
</feature>
<evidence type="ECO:0000313" key="2">
    <source>
        <dbReference type="EMBL" id="THF80732.1"/>
    </source>
</evidence>
<evidence type="ECO:0000313" key="3">
    <source>
        <dbReference type="Proteomes" id="UP000310636"/>
    </source>
</evidence>
<reference evidence="2 3" key="1">
    <citation type="submission" date="2019-04" db="EMBL/GenBank/DDBJ databases">
        <title>Cohnella sp. nov. isolated from preserved vegetables.</title>
        <authorList>
            <person name="Lin S.-Y."/>
            <person name="Hung M.-H."/>
            <person name="Young C.-C."/>
        </authorList>
    </citation>
    <scope>NUCLEOTIDE SEQUENCE [LARGE SCALE GENOMIC DNA]</scope>
    <source>
        <strain evidence="2 3">CC-MHH1044</strain>
    </source>
</reference>
<dbReference type="Proteomes" id="UP000310636">
    <property type="component" value="Unassembled WGS sequence"/>
</dbReference>
<feature type="transmembrane region" description="Helical" evidence="1">
    <location>
        <begin position="123"/>
        <end position="144"/>
    </location>
</feature>
<dbReference type="OrthoDB" id="9813172at2"/>
<organism evidence="2 3">
    <name type="scientific">Cohnella fermenti</name>
    <dbReference type="NCBI Taxonomy" id="2565925"/>
    <lineage>
        <taxon>Bacteria</taxon>
        <taxon>Bacillati</taxon>
        <taxon>Bacillota</taxon>
        <taxon>Bacilli</taxon>
        <taxon>Bacillales</taxon>
        <taxon>Paenibacillaceae</taxon>
        <taxon>Cohnella</taxon>
    </lineage>
</organism>
<proteinExistence type="predicted"/>
<keyword evidence="1" id="KW-0472">Membrane</keyword>
<dbReference type="InterPro" id="IPR011737">
    <property type="entry name" value="CHP02206_TP0381"/>
</dbReference>
<keyword evidence="1" id="KW-0812">Transmembrane</keyword>
<accession>A0A4V3WFL0</accession>
<dbReference type="EMBL" id="SSOB01000010">
    <property type="protein sequence ID" value="THF80732.1"/>
    <property type="molecule type" value="Genomic_DNA"/>
</dbReference>
<sequence length="238" mass="25882">MEFQAYHAAHWAALAAAVVAIAAIVAFRAWLRKPRAGRALKRGIVLTLVGSELALQVSYGLSGGWGIGALPFQLCSLMLWFSVALLLTGSRRLYEATFFLGILGALQALLTPDLRQSFPDFRYFHFFAAHIAIVAASVYMTAVERYRPTIGAALRAVLWLNLLAIPAAIANALAGTNFMFLARKPAGGSLLDLLGPWPWYIVQLELVAVLMCLALYGIVRAIDRIAGVPSHSEEVERS</sequence>
<dbReference type="Pfam" id="PF14808">
    <property type="entry name" value="TMEM164"/>
    <property type="match status" value="1"/>
</dbReference>
<feature type="transmembrane region" description="Helical" evidence="1">
    <location>
        <begin position="93"/>
        <end position="111"/>
    </location>
</feature>
<feature type="transmembrane region" description="Helical" evidence="1">
    <location>
        <begin position="67"/>
        <end position="86"/>
    </location>
</feature>
<keyword evidence="3" id="KW-1185">Reference proteome</keyword>
<evidence type="ECO:0000256" key="1">
    <source>
        <dbReference type="SAM" id="Phobius"/>
    </source>
</evidence>
<name>A0A4V3WFL0_9BACL</name>